<reference evidence="2 3" key="1">
    <citation type="submission" date="2019-06" db="EMBL/GenBank/DDBJ databases">
        <title>Persicimonas caeni gen. nov., sp. nov., a predatory bacterium isolated from solar saltern.</title>
        <authorList>
            <person name="Wang S."/>
        </authorList>
    </citation>
    <scope>NUCLEOTIDE SEQUENCE [LARGE SCALE GENOMIC DNA]</scope>
    <source>
        <strain evidence="2 3">YN101</strain>
    </source>
</reference>
<name>A0A4Y6PZI3_PERCE</name>
<keyword evidence="1" id="KW-1133">Transmembrane helix</keyword>
<keyword evidence="1" id="KW-0472">Membrane</keyword>
<evidence type="ECO:0000313" key="2">
    <source>
        <dbReference type="EMBL" id="QDG53682.1"/>
    </source>
</evidence>
<evidence type="ECO:0000313" key="3">
    <source>
        <dbReference type="Proteomes" id="UP000315995"/>
    </source>
</evidence>
<proteinExistence type="predicted"/>
<dbReference type="AlphaFoldDB" id="A0A4Y6PZI3"/>
<feature type="transmembrane region" description="Helical" evidence="1">
    <location>
        <begin position="12"/>
        <end position="32"/>
    </location>
</feature>
<dbReference type="RefSeq" id="WP_141200136.1">
    <property type="nucleotide sequence ID" value="NZ_CP041186.1"/>
</dbReference>
<keyword evidence="3" id="KW-1185">Reference proteome</keyword>
<dbReference type="Proteomes" id="UP000315995">
    <property type="component" value="Chromosome"/>
</dbReference>
<accession>A0A5B8YED0</accession>
<dbReference type="Pfam" id="PF05751">
    <property type="entry name" value="FixH"/>
    <property type="match status" value="1"/>
</dbReference>
<dbReference type="EMBL" id="CP041186">
    <property type="protein sequence ID" value="QDG53682.1"/>
    <property type="molecule type" value="Genomic_DNA"/>
</dbReference>
<accession>A0A4Y6PZI3</accession>
<keyword evidence="1" id="KW-0812">Transmembrane</keyword>
<evidence type="ECO:0000256" key="1">
    <source>
        <dbReference type="SAM" id="Phobius"/>
    </source>
</evidence>
<organism evidence="2 3">
    <name type="scientific">Persicimonas caeni</name>
    <dbReference type="NCBI Taxonomy" id="2292766"/>
    <lineage>
        <taxon>Bacteria</taxon>
        <taxon>Deltaproteobacteria</taxon>
        <taxon>Bradymonadales</taxon>
        <taxon>Bradymonadaceae</taxon>
        <taxon>Persicimonas</taxon>
    </lineage>
</organism>
<dbReference type="InterPro" id="IPR008620">
    <property type="entry name" value="FixH"/>
</dbReference>
<protein>
    <submittedName>
        <fullName evidence="2">FixH family protein</fullName>
    </submittedName>
</protein>
<sequence length="160" mass="17727">MFGIPEKYFWPGLIITLLSSSVIWWTSMLFIAKSDGGPQVVDNYYQKSVDYEVTKASRLAAQKSGWTVDVAWTVAQDNTVELRFVDKSGAPISGLEGSVELRRPDRAGAFGSAKLEPVDGTPGSYMVQVAPDKPGLWDMVIDARQGSQDYRFEVREEVSL</sequence>
<dbReference type="OrthoDB" id="1495896at2"/>
<gene>
    <name evidence="2" type="ORF">FIV42_23935</name>
</gene>